<reference evidence="3" key="1">
    <citation type="submission" date="2019-08" db="EMBL/GenBank/DDBJ databases">
        <title>Complete Genome Sequence of the Polysaccharide-Degrading Rumen Bacterium Pseudobutyrivibrio xylanivorans MA3014.</title>
        <authorList>
            <person name="Palevich N."/>
            <person name="Maclean P.H."/>
            <person name="Kelly W.J."/>
            <person name="Leahy S.C."/>
            <person name="Rakonjac J."/>
            <person name="Attwood G.T."/>
        </authorList>
    </citation>
    <scope>NUCLEOTIDE SEQUENCE [LARGE SCALE GENOMIC DNA]</scope>
    <source>
        <strain evidence="3">MA3014</strain>
    </source>
</reference>
<protein>
    <recommendedName>
        <fullName evidence="4">Oligosaccharide repeat unit polymerase</fullName>
    </recommendedName>
</protein>
<evidence type="ECO:0000313" key="2">
    <source>
        <dbReference type="EMBL" id="QFJ56083.1"/>
    </source>
</evidence>
<keyword evidence="1" id="KW-1133">Transmembrane helix</keyword>
<keyword evidence="1" id="KW-0812">Transmembrane</keyword>
<organism evidence="2 3">
    <name type="scientific">Pseudobutyrivibrio xylanivorans</name>
    <dbReference type="NCBI Taxonomy" id="185007"/>
    <lineage>
        <taxon>Bacteria</taxon>
        <taxon>Bacillati</taxon>
        <taxon>Bacillota</taxon>
        <taxon>Clostridia</taxon>
        <taxon>Lachnospirales</taxon>
        <taxon>Lachnospiraceae</taxon>
        <taxon>Pseudobutyrivibrio</taxon>
    </lineage>
</organism>
<dbReference type="KEGG" id="pxv:FXF36_14920"/>
<feature type="transmembrane region" description="Helical" evidence="1">
    <location>
        <begin position="415"/>
        <end position="433"/>
    </location>
</feature>
<evidence type="ECO:0000256" key="1">
    <source>
        <dbReference type="SAM" id="Phobius"/>
    </source>
</evidence>
<proteinExistence type="predicted"/>
<dbReference type="EMBL" id="CP043028">
    <property type="protein sequence ID" value="QFJ56083.1"/>
    <property type="molecule type" value="Genomic_DNA"/>
</dbReference>
<evidence type="ECO:0008006" key="4">
    <source>
        <dbReference type="Google" id="ProtNLM"/>
    </source>
</evidence>
<feature type="transmembrane region" description="Helical" evidence="1">
    <location>
        <begin position="88"/>
        <end position="108"/>
    </location>
</feature>
<feature type="transmembrane region" description="Helical" evidence="1">
    <location>
        <begin position="12"/>
        <end position="31"/>
    </location>
</feature>
<dbReference type="RefSeq" id="WP_167511414.1">
    <property type="nucleotide sequence ID" value="NZ_CP043028.1"/>
</dbReference>
<feature type="transmembrane region" description="Helical" evidence="1">
    <location>
        <begin position="356"/>
        <end position="380"/>
    </location>
</feature>
<feature type="transmembrane region" description="Helical" evidence="1">
    <location>
        <begin position="173"/>
        <end position="189"/>
    </location>
</feature>
<name>A0A5P6VTY4_PSEXY</name>
<evidence type="ECO:0000313" key="3">
    <source>
        <dbReference type="Proteomes" id="UP000327030"/>
    </source>
</evidence>
<gene>
    <name evidence="2" type="ORF">FXF36_14920</name>
</gene>
<feature type="transmembrane region" description="Helical" evidence="1">
    <location>
        <begin position="143"/>
        <end position="164"/>
    </location>
</feature>
<keyword evidence="1" id="KW-0472">Membrane</keyword>
<dbReference type="Proteomes" id="UP000327030">
    <property type="component" value="Chromosome 1"/>
</dbReference>
<feature type="transmembrane region" description="Helical" evidence="1">
    <location>
        <begin position="392"/>
        <end position="409"/>
    </location>
</feature>
<dbReference type="AlphaFoldDB" id="A0A5P6VTY4"/>
<sequence>MEISIGTSRERIPIVIIDLYIGLALILYYIGPVKFHSPYSAIMGVYILVFLLIVNCVYFRVIYRHKRKRCIMAIESFAYVASCKPMPLWFYICGAIIPFFMVASSVRITGFTGLSGSLATYMAQAYTFVQSGGRYQEGLDLPMWIYMHFAVFVYLTIIDGILFFKDNTVAKKILWFTSLVLLIAYFVLFRGTQKTLGDVFVIGASAILVRVYSTNSIRKKHKKKMIFMLTLLVVGFAIVLATIMGARLNYLDEIGYSASSIHRKFWDTNLNYPLLRFLPMSTRRGFATLVFYLCNGLCGLSYCLASPFTWTYGLGTFPDLADVLGRRFGLNIYQHTYMYKAYETYGWHHSEQWHSLFPYLASDVTFIGALVVMGFVTYLYAICWMEILDGKGSWSIFLFSVMNIIWVYLPCNNQIFQTRTTSLVFLICLFMWIRRNKNASGKRIRIKI</sequence>
<accession>A0A5P6VTY4</accession>
<feature type="transmembrane region" description="Helical" evidence="1">
    <location>
        <begin position="43"/>
        <end position="63"/>
    </location>
</feature>
<feature type="transmembrane region" description="Helical" evidence="1">
    <location>
        <begin position="225"/>
        <end position="246"/>
    </location>
</feature>